<feature type="domain" description="PAC" evidence="4">
    <location>
        <begin position="96"/>
        <end position="150"/>
    </location>
</feature>
<dbReference type="PANTHER" id="PTHR24422">
    <property type="entry name" value="CHEMOTAXIS PROTEIN METHYLTRANSFERASE"/>
    <property type="match status" value="1"/>
</dbReference>
<evidence type="ECO:0000259" key="2">
    <source>
        <dbReference type="PROSITE" id="PS50111"/>
    </source>
</evidence>
<dbReference type="SUPFAM" id="SSF55785">
    <property type="entry name" value="PYP-like sensor domain (PAS domain)"/>
    <property type="match status" value="8"/>
</dbReference>
<feature type="domain" description="PAC" evidence="4">
    <location>
        <begin position="830"/>
        <end position="882"/>
    </location>
</feature>
<evidence type="ECO:0000259" key="3">
    <source>
        <dbReference type="PROSITE" id="PS50112"/>
    </source>
</evidence>
<dbReference type="GO" id="GO:0006935">
    <property type="term" value="P:chemotaxis"/>
    <property type="evidence" value="ECO:0007669"/>
    <property type="project" value="InterPro"/>
</dbReference>
<dbReference type="InterPro" id="IPR050903">
    <property type="entry name" value="Bact_Chemotaxis_MeTrfase"/>
</dbReference>
<dbReference type="Pfam" id="PF08447">
    <property type="entry name" value="PAS_3"/>
    <property type="match status" value="4"/>
</dbReference>
<dbReference type="PROSITE" id="PS50112">
    <property type="entry name" value="PAS"/>
    <property type="match status" value="5"/>
</dbReference>
<feature type="domain" description="PAS" evidence="3">
    <location>
        <begin position="407"/>
        <end position="443"/>
    </location>
</feature>
<feature type="domain" description="PAC" evidence="4">
    <location>
        <begin position="220"/>
        <end position="272"/>
    </location>
</feature>
<dbReference type="Pfam" id="PF08448">
    <property type="entry name" value="PAS_4"/>
    <property type="match status" value="2"/>
</dbReference>
<dbReference type="Gene3D" id="3.30.450.20">
    <property type="entry name" value="PAS domain"/>
    <property type="match status" value="8"/>
</dbReference>
<accession>A0A7C9PJZ4</accession>
<dbReference type="GO" id="GO:0004888">
    <property type="term" value="F:transmembrane signaling receptor activity"/>
    <property type="evidence" value="ECO:0007669"/>
    <property type="project" value="InterPro"/>
</dbReference>
<dbReference type="NCBIfam" id="TIGR00229">
    <property type="entry name" value="sensory_box"/>
    <property type="match status" value="8"/>
</dbReference>
<dbReference type="CDD" id="cd11386">
    <property type="entry name" value="MCP_signal"/>
    <property type="match status" value="1"/>
</dbReference>
<gene>
    <name evidence="5" type="ORF">G3A44_22340</name>
</gene>
<dbReference type="InterPro" id="IPR013655">
    <property type="entry name" value="PAS_fold_3"/>
</dbReference>
<keyword evidence="1" id="KW-0807">Transducer</keyword>
<feature type="domain" description="PAC" evidence="4">
    <location>
        <begin position="586"/>
        <end position="638"/>
    </location>
</feature>
<dbReference type="Pfam" id="PF13426">
    <property type="entry name" value="PAS_9"/>
    <property type="match status" value="2"/>
</dbReference>
<feature type="domain" description="Methyl-accepting transducer" evidence="2">
    <location>
        <begin position="1012"/>
        <end position="1195"/>
    </location>
</feature>
<evidence type="ECO:0000313" key="5">
    <source>
        <dbReference type="EMBL" id="NDY93935.1"/>
    </source>
</evidence>
<feature type="domain" description="PAC" evidence="4">
    <location>
        <begin position="708"/>
        <end position="760"/>
    </location>
</feature>
<dbReference type="SMART" id="SM00091">
    <property type="entry name" value="PAS"/>
    <property type="match status" value="8"/>
</dbReference>
<organism evidence="5 6">
    <name type="scientific">Ideonella livida</name>
    <dbReference type="NCBI Taxonomy" id="2707176"/>
    <lineage>
        <taxon>Bacteria</taxon>
        <taxon>Pseudomonadati</taxon>
        <taxon>Pseudomonadota</taxon>
        <taxon>Betaproteobacteria</taxon>
        <taxon>Burkholderiales</taxon>
        <taxon>Sphaerotilaceae</taxon>
        <taxon>Ideonella</taxon>
    </lineage>
</organism>
<dbReference type="RefSeq" id="WP_163459961.1">
    <property type="nucleotide sequence ID" value="NZ_JAAGOH010000054.1"/>
</dbReference>
<dbReference type="SMART" id="SM00086">
    <property type="entry name" value="PAC"/>
    <property type="match status" value="8"/>
</dbReference>
<feature type="domain" description="PAS" evidence="3">
    <location>
        <begin position="654"/>
        <end position="705"/>
    </location>
</feature>
<comment type="caution">
    <text evidence="5">The sequence shown here is derived from an EMBL/GenBank/DDBJ whole genome shotgun (WGS) entry which is preliminary data.</text>
</comment>
<proteinExistence type="predicted"/>
<feature type="domain" description="PAS" evidence="3">
    <location>
        <begin position="771"/>
        <end position="810"/>
    </location>
</feature>
<dbReference type="Pfam" id="PF00015">
    <property type="entry name" value="MCPsignal"/>
    <property type="match status" value="1"/>
</dbReference>
<dbReference type="InterPro" id="IPR013656">
    <property type="entry name" value="PAS_4"/>
</dbReference>
<evidence type="ECO:0000313" key="6">
    <source>
        <dbReference type="Proteomes" id="UP000484255"/>
    </source>
</evidence>
<dbReference type="PANTHER" id="PTHR24422:SF10">
    <property type="entry name" value="CHEMOTAXIS PROTEIN METHYLTRANSFERASE 2"/>
    <property type="match status" value="1"/>
</dbReference>
<protein>
    <submittedName>
        <fullName evidence="5">PAS domain S-box protein</fullName>
    </submittedName>
</protein>
<dbReference type="AlphaFoldDB" id="A0A7C9PJZ4"/>
<dbReference type="GO" id="GO:0016020">
    <property type="term" value="C:membrane"/>
    <property type="evidence" value="ECO:0007669"/>
    <property type="project" value="InterPro"/>
</dbReference>
<dbReference type="InterPro" id="IPR004090">
    <property type="entry name" value="Chemotax_Me-accpt_rcpt"/>
</dbReference>
<dbReference type="EMBL" id="JAAGOH010000054">
    <property type="protein sequence ID" value="NDY93935.1"/>
    <property type="molecule type" value="Genomic_DNA"/>
</dbReference>
<dbReference type="InterPro" id="IPR000700">
    <property type="entry name" value="PAS-assoc_C"/>
</dbReference>
<reference evidence="5 6" key="1">
    <citation type="submission" date="2020-02" db="EMBL/GenBank/DDBJ databases">
        <title>Ideonella bacterium strain TBM-1.</title>
        <authorList>
            <person name="Chen W.-M."/>
        </authorList>
    </citation>
    <scope>NUCLEOTIDE SEQUENCE [LARGE SCALE GENOMIC DNA]</scope>
    <source>
        <strain evidence="5 6">TBM-1</strain>
    </source>
</reference>
<dbReference type="PROSITE" id="PS50113">
    <property type="entry name" value="PAC"/>
    <property type="match status" value="7"/>
</dbReference>
<dbReference type="PRINTS" id="PR00260">
    <property type="entry name" value="CHEMTRNSDUCR"/>
</dbReference>
<feature type="domain" description="PAC" evidence="4">
    <location>
        <begin position="464"/>
        <end position="516"/>
    </location>
</feature>
<dbReference type="GO" id="GO:0007165">
    <property type="term" value="P:signal transduction"/>
    <property type="evidence" value="ECO:0007669"/>
    <property type="project" value="UniProtKB-KW"/>
</dbReference>
<feature type="domain" description="PAS" evidence="3">
    <location>
        <begin position="527"/>
        <end position="557"/>
    </location>
</feature>
<dbReference type="InterPro" id="IPR001610">
    <property type="entry name" value="PAC"/>
</dbReference>
<dbReference type="InterPro" id="IPR035965">
    <property type="entry name" value="PAS-like_dom_sf"/>
</dbReference>
<keyword evidence="6" id="KW-1185">Reference proteome</keyword>
<dbReference type="CDD" id="cd00130">
    <property type="entry name" value="PAS"/>
    <property type="match status" value="8"/>
</dbReference>
<sequence>MSATSPQETTALAQATPSTAAPELALARLGMVLDRSLAVAEFTPEGLVLQANAHFLALYGYRADELAHQHHGVLCPPGMVHTPAYQSVWEGLRRGEAAQGLFQRQTADGSTLFISATFSPVFGEAGAVEKVVKVAIDVTAQTLAARDAQAHMQALQATNGVAEYAMDGQVLWVNEQSALAFGYTPEAMRSMHFDDLCHPDHVGSPAYQAFWAALRAGQSQTGEFERRRADGRSLWVQASYTPLPGADGRPAKVMVVAKNITRAKLQALEDHGRIQAISDCQCVVEFGLDGQILAVNDLFLQTLRVSREQVIGQNHRVFCTPEEAASDAHIVFWEELAAGESKTGEFLRLRGDGEPVWLRATFTPLTGPDGRPWKVIKYATDITASRQQADENAARHDAIEATHATAVFDMEGKVLQANDLFCQALGVHPAELQGRDYRELCEPRYVRSPEYAAFVADMQAGRHRSGEFQLRGKGGRLVWMRASFAPVTGHDGRLTKCFFTGQDVSAERTKALEDDGKVAAINRSQGVIEFDLNGHILQANDNFLALMGYSAEEVVGQHHRMFVEADEALAAAYRQFWLKLGRGEFDGGEYLRIGKGGRRIWIQATYNPILDETGQAVKVVKYCTDITARKVEALENQARMAAVSTSNCVGEMAADATILSLNENFARAYGYTVAELLGRSQAFVMFEEDLRSEAFANRWRALRAGESVHGELRGKGAAGREVWFLASLNPVMGLDGQLAKVLMLASDVTETRLARLEAEGKLGAIDRAQAVVEFNLEGKVLHANTNFLTLTGYSREEVVGRHHRHFMPPEHAASAEYLSFWERLSRGEFAQGEFKRMGRDGREIWIQATYNPIFDPRGNPVKVVKFAQDVTQQKLRAAEFEARVAAIDKGQAVVEFDLDGHVLHANRNFLSAMGYTAREIVGQHHSMFCSGEYVQSEGYRDFWLRLGEGEFITGRFHRLGKYQRDVWIQATYNPILDLNGKVCKVIKYAFDVTKEVVLERRITEKSRQMDDSVHALVESITQIAANSGVAAEMAEASTAEARAGHSALQQAIGAINTIQAGSVRMSEIVRTIGEIANQTNLLAFNAAIEAARAGQHGVGFSVVAGEVRKLAERSAVAAREITQLIEQSVLQIGQGAEVSKEAARSFEGVLASVARTGDSVNHIATAAERQRQTAHQVAGLIDDLSGEPASSATRT</sequence>
<feature type="domain" description="PAC" evidence="4">
    <location>
        <begin position="342"/>
        <end position="394"/>
    </location>
</feature>
<dbReference type="PROSITE" id="PS50111">
    <property type="entry name" value="CHEMOTAXIS_TRANSDUC_2"/>
    <property type="match status" value="1"/>
</dbReference>
<dbReference type="SMART" id="SM00283">
    <property type="entry name" value="MA"/>
    <property type="match status" value="1"/>
</dbReference>
<dbReference type="InterPro" id="IPR000014">
    <property type="entry name" value="PAS"/>
</dbReference>
<evidence type="ECO:0000259" key="4">
    <source>
        <dbReference type="PROSITE" id="PS50113"/>
    </source>
</evidence>
<feature type="domain" description="PAS" evidence="3">
    <location>
        <begin position="893"/>
        <end position="923"/>
    </location>
</feature>
<dbReference type="Gene3D" id="1.10.287.950">
    <property type="entry name" value="Methyl-accepting chemotaxis protein"/>
    <property type="match status" value="1"/>
</dbReference>
<dbReference type="InterPro" id="IPR004089">
    <property type="entry name" value="MCPsignal_dom"/>
</dbReference>
<dbReference type="SUPFAM" id="SSF58104">
    <property type="entry name" value="Methyl-accepting chemotaxis protein (MCP) signaling domain"/>
    <property type="match status" value="1"/>
</dbReference>
<evidence type="ECO:0000256" key="1">
    <source>
        <dbReference type="PROSITE-ProRule" id="PRU00284"/>
    </source>
</evidence>
<name>A0A7C9PJZ4_9BURK</name>
<dbReference type="Proteomes" id="UP000484255">
    <property type="component" value="Unassembled WGS sequence"/>
</dbReference>